<protein>
    <submittedName>
        <fullName evidence="1">Uncharacterized protein</fullName>
    </submittedName>
</protein>
<accession>A0ABQ4X6Y7</accession>
<gene>
    <name evidence="1" type="ORF">Tco_0655554</name>
</gene>
<organism evidence="1 2">
    <name type="scientific">Tanacetum coccineum</name>
    <dbReference type="NCBI Taxonomy" id="301880"/>
    <lineage>
        <taxon>Eukaryota</taxon>
        <taxon>Viridiplantae</taxon>
        <taxon>Streptophyta</taxon>
        <taxon>Embryophyta</taxon>
        <taxon>Tracheophyta</taxon>
        <taxon>Spermatophyta</taxon>
        <taxon>Magnoliopsida</taxon>
        <taxon>eudicotyledons</taxon>
        <taxon>Gunneridae</taxon>
        <taxon>Pentapetalae</taxon>
        <taxon>asterids</taxon>
        <taxon>campanulids</taxon>
        <taxon>Asterales</taxon>
        <taxon>Asteraceae</taxon>
        <taxon>Asteroideae</taxon>
        <taxon>Anthemideae</taxon>
        <taxon>Anthemidinae</taxon>
        <taxon>Tanacetum</taxon>
    </lineage>
</organism>
<name>A0ABQ4X6Y7_9ASTR</name>
<reference evidence="1" key="1">
    <citation type="journal article" date="2022" name="Int. J. Mol. Sci.">
        <title>Draft Genome of Tanacetum Coccineum: Genomic Comparison of Closely Related Tanacetum-Family Plants.</title>
        <authorList>
            <person name="Yamashiro T."/>
            <person name="Shiraishi A."/>
            <person name="Nakayama K."/>
            <person name="Satake H."/>
        </authorList>
    </citation>
    <scope>NUCLEOTIDE SEQUENCE</scope>
</reference>
<proteinExistence type="predicted"/>
<comment type="caution">
    <text evidence="1">The sequence shown here is derived from an EMBL/GenBank/DDBJ whole genome shotgun (WGS) entry which is preliminary data.</text>
</comment>
<evidence type="ECO:0000313" key="1">
    <source>
        <dbReference type="EMBL" id="GJS60770.1"/>
    </source>
</evidence>
<sequence>MGGDGGDESEVEMKMVEDKWCGVEVVAAAAWTGGDNGVGDLEAAFEYLASRKVTLRVSMAWAKGVTTGTLVRYETSRGRLLGNHVEDVDVRKSG</sequence>
<dbReference type="EMBL" id="BQNB010009243">
    <property type="protein sequence ID" value="GJS60770.1"/>
    <property type="molecule type" value="Genomic_DNA"/>
</dbReference>
<keyword evidence="2" id="KW-1185">Reference proteome</keyword>
<reference evidence="1" key="2">
    <citation type="submission" date="2022-01" db="EMBL/GenBank/DDBJ databases">
        <authorList>
            <person name="Yamashiro T."/>
            <person name="Shiraishi A."/>
            <person name="Satake H."/>
            <person name="Nakayama K."/>
        </authorList>
    </citation>
    <scope>NUCLEOTIDE SEQUENCE</scope>
</reference>
<dbReference type="Proteomes" id="UP001151760">
    <property type="component" value="Unassembled WGS sequence"/>
</dbReference>
<evidence type="ECO:0000313" key="2">
    <source>
        <dbReference type="Proteomes" id="UP001151760"/>
    </source>
</evidence>